<reference evidence="2 3" key="1">
    <citation type="journal article" date="2018" name="Front. Microbiol.">
        <title>Genome-Wide Analysis of Corynespora cassiicola Leaf Fall Disease Putative Effectors.</title>
        <authorList>
            <person name="Lopez D."/>
            <person name="Ribeiro S."/>
            <person name="Label P."/>
            <person name="Fumanal B."/>
            <person name="Venisse J.S."/>
            <person name="Kohler A."/>
            <person name="de Oliveira R.R."/>
            <person name="Labutti K."/>
            <person name="Lipzen A."/>
            <person name="Lail K."/>
            <person name="Bauer D."/>
            <person name="Ohm R.A."/>
            <person name="Barry K.W."/>
            <person name="Spatafora J."/>
            <person name="Grigoriev I.V."/>
            <person name="Martin F.M."/>
            <person name="Pujade-Renaud V."/>
        </authorList>
    </citation>
    <scope>NUCLEOTIDE SEQUENCE [LARGE SCALE GENOMIC DNA]</scope>
    <source>
        <strain evidence="2 3">Philippines</strain>
    </source>
</reference>
<feature type="region of interest" description="Disordered" evidence="1">
    <location>
        <begin position="1"/>
        <end position="43"/>
    </location>
</feature>
<feature type="region of interest" description="Disordered" evidence="1">
    <location>
        <begin position="137"/>
        <end position="189"/>
    </location>
</feature>
<name>A0A2T2N7F2_CORCC</name>
<feature type="compositionally biased region" description="Pro residues" evidence="1">
    <location>
        <begin position="161"/>
        <end position="174"/>
    </location>
</feature>
<keyword evidence="3" id="KW-1185">Reference proteome</keyword>
<dbReference type="AlphaFoldDB" id="A0A2T2N7F2"/>
<organism evidence="2 3">
    <name type="scientific">Corynespora cassiicola Philippines</name>
    <dbReference type="NCBI Taxonomy" id="1448308"/>
    <lineage>
        <taxon>Eukaryota</taxon>
        <taxon>Fungi</taxon>
        <taxon>Dikarya</taxon>
        <taxon>Ascomycota</taxon>
        <taxon>Pezizomycotina</taxon>
        <taxon>Dothideomycetes</taxon>
        <taxon>Pleosporomycetidae</taxon>
        <taxon>Pleosporales</taxon>
        <taxon>Corynesporascaceae</taxon>
        <taxon>Corynespora</taxon>
    </lineage>
</organism>
<dbReference type="EMBL" id="KZ678144">
    <property type="protein sequence ID" value="PSN61343.1"/>
    <property type="molecule type" value="Genomic_DNA"/>
</dbReference>
<feature type="compositionally biased region" description="Polar residues" evidence="1">
    <location>
        <begin position="102"/>
        <end position="111"/>
    </location>
</feature>
<evidence type="ECO:0000313" key="2">
    <source>
        <dbReference type="EMBL" id="PSN61343.1"/>
    </source>
</evidence>
<gene>
    <name evidence="2" type="ORF">BS50DRAFT_148647</name>
</gene>
<feature type="region of interest" description="Disordered" evidence="1">
    <location>
        <begin position="95"/>
        <end position="117"/>
    </location>
</feature>
<accession>A0A2T2N7F2</accession>
<proteinExistence type="predicted"/>
<dbReference type="Proteomes" id="UP000240883">
    <property type="component" value="Unassembled WGS sequence"/>
</dbReference>
<evidence type="ECO:0000313" key="3">
    <source>
        <dbReference type="Proteomes" id="UP000240883"/>
    </source>
</evidence>
<sequence>MAAGPVCETAGPTARTPPGREPAGRSESPGGVRLRGGEDGGGGRWWWPVVASGGQWYRRYPPGSSAVLAVPQRTIAHVRSQFRRRLPRPAALIRQPQPSCPRATSLTQAQAPRSRLPVTWPGPAKLLALEQLQPDVSLGSKRQRQDASIHPPRHGPSCPMCMPPQPAQNPPQMPSLPHLDARPTELPWATFPARANQALVSLPPSP</sequence>
<protein>
    <submittedName>
        <fullName evidence="2">Uncharacterized protein</fullName>
    </submittedName>
</protein>
<evidence type="ECO:0000256" key="1">
    <source>
        <dbReference type="SAM" id="MobiDB-lite"/>
    </source>
</evidence>